<accession>A0A3M6U1F5</accession>
<dbReference type="InterPro" id="IPR018097">
    <property type="entry name" value="EGF_Ca-bd_CS"/>
</dbReference>
<dbReference type="PROSITE" id="PS00010">
    <property type="entry name" value="ASX_HYDROXYL"/>
    <property type="match status" value="1"/>
</dbReference>
<evidence type="ECO:0000256" key="7">
    <source>
        <dbReference type="PROSITE-ProRule" id="PRU00076"/>
    </source>
</evidence>
<dbReference type="InterPro" id="IPR014716">
    <property type="entry name" value="Fibrinogen_a/b/g_C_1"/>
</dbReference>
<dbReference type="OrthoDB" id="10045365at2759"/>
<dbReference type="GO" id="GO:0005509">
    <property type="term" value="F:calcium ion binding"/>
    <property type="evidence" value="ECO:0007669"/>
    <property type="project" value="InterPro"/>
</dbReference>
<evidence type="ECO:0000313" key="9">
    <source>
        <dbReference type="EMBL" id="RMX47328.1"/>
    </source>
</evidence>
<dbReference type="Pfam" id="PF12947">
    <property type="entry name" value="EGF_3"/>
    <property type="match status" value="1"/>
</dbReference>
<keyword evidence="6" id="KW-0325">Glycoprotein</keyword>
<keyword evidence="1 7" id="KW-0245">EGF-like domain</keyword>
<dbReference type="Proteomes" id="UP000275408">
    <property type="component" value="Unassembled WGS sequence"/>
</dbReference>
<comment type="caution">
    <text evidence="7">Lacks conserved residue(s) required for the propagation of feature annotation.</text>
</comment>
<evidence type="ECO:0000259" key="8">
    <source>
        <dbReference type="PROSITE" id="PS50026"/>
    </source>
</evidence>
<gene>
    <name evidence="9" type="ORF">pdam_00021016</name>
</gene>
<dbReference type="SUPFAM" id="SSF57196">
    <property type="entry name" value="EGF/Laminin"/>
    <property type="match status" value="2"/>
</dbReference>
<keyword evidence="2" id="KW-0732">Signal</keyword>
<feature type="disulfide bond" evidence="7">
    <location>
        <begin position="138"/>
        <end position="147"/>
    </location>
</feature>
<keyword evidence="4" id="KW-0106">Calcium</keyword>
<evidence type="ECO:0000256" key="1">
    <source>
        <dbReference type="ARBA" id="ARBA00022536"/>
    </source>
</evidence>
<dbReference type="AlphaFoldDB" id="A0A3M6U1F5"/>
<dbReference type="CDD" id="cd00054">
    <property type="entry name" value="EGF_CA"/>
    <property type="match status" value="1"/>
</dbReference>
<keyword evidence="5 7" id="KW-1015">Disulfide bond</keyword>
<evidence type="ECO:0000256" key="2">
    <source>
        <dbReference type="ARBA" id="ARBA00022729"/>
    </source>
</evidence>
<feature type="disulfide bond" evidence="7">
    <location>
        <begin position="924"/>
        <end position="941"/>
    </location>
</feature>
<evidence type="ECO:0000313" key="10">
    <source>
        <dbReference type="Proteomes" id="UP000275408"/>
    </source>
</evidence>
<dbReference type="PANTHER" id="PTHR24039:SF28">
    <property type="entry name" value="EGF-LIKE DOMAIN-CONTAINING PROTEIN"/>
    <property type="match status" value="1"/>
</dbReference>
<dbReference type="InterPro" id="IPR001881">
    <property type="entry name" value="EGF-like_Ca-bd_dom"/>
</dbReference>
<dbReference type="InterPro" id="IPR036056">
    <property type="entry name" value="Fibrinogen-like_C"/>
</dbReference>
<dbReference type="EMBL" id="RCHS01002438">
    <property type="protein sequence ID" value="RMX47328.1"/>
    <property type="molecule type" value="Genomic_DNA"/>
</dbReference>
<evidence type="ECO:0000256" key="4">
    <source>
        <dbReference type="ARBA" id="ARBA00022837"/>
    </source>
</evidence>
<proteinExistence type="predicted"/>
<dbReference type="PANTHER" id="PTHR24039">
    <property type="entry name" value="FIBRILLIN-RELATED"/>
    <property type="match status" value="1"/>
</dbReference>
<reference evidence="9 10" key="1">
    <citation type="journal article" date="2018" name="Sci. Rep.">
        <title>Comparative analysis of the Pocillopora damicornis genome highlights role of immune system in coral evolution.</title>
        <authorList>
            <person name="Cunning R."/>
            <person name="Bay R.A."/>
            <person name="Gillette P."/>
            <person name="Baker A.C."/>
            <person name="Traylor-Knowles N."/>
        </authorList>
    </citation>
    <scope>NUCLEOTIDE SEQUENCE [LARGE SCALE GENOMIC DNA]</scope>
    <source>
        <strain evidence="9">RSMAS</strain>
        <tissue evidence="9">Whole animal</tissue>
    </source>
</reference>
<organism evidence="9 10">
    <name type="scientific">Pocillopora damicornis</name>
    <name type="common">Cauliflower coral</name>
    <name type="synonym">Millepora damicornis</name>
    <dbReference type="NCBI Taxonomy" id="46731"/>
    <lineage>
        <taxon>Eukaryota</taxon>
        <taxon>Metazoa</taxon>
        <taxon>Cnidaria</taxon>
        <taxon>Anthozoa</taxon>
        <taxon>Hexacorallia</taxon>
        <taxon>Scleractinia</taxon>
        <taxon>Astrocoeniina</taxon>
        <taxon>Pocilloporidae</taxon>
        <taxon>Pocillopora</taxon>
    </lineage>
</organism>
<feature type="domain" description="EGF-like" evidence="8">
    <location>
        <begin position="150"/>
        <end position="190"/>
    </location>
</feature>
<dbReference type="Gene3D" id="3.90.215.10">
    <property type="entry name" value="Gamma Fibrinogen, chain A, domain 1"/>
    <property type="match status" value="1"/>
</dbReference>
<dbReference type="InterPro" id="IPR000742">
    <property type="entry name" value="EGF"/>
</dbReference>
<evidence type="ECO:0000256" key="5">
    <source>
        <dbReference type="ARBA" id="ARBA00023157"/>
    </source>
</evidence>
<dbReference type="PROSITE" id="PS50026">
    <property type="entry name" value="EGF_3"/>
    <property type="match status" value="3"/>
</dbReference>
<dbReference type="FunFam" id="2.10.25.10:FF:000038">
    <property type="entry name" value="Fibrillin 2"/>
    <property type="match status" value="1"/>
</dbReference>
<dbReference type="PROSITE" id="PS00022">
    <property type="entry name" value="EGF_1"/>
    <property type="match status" value="1"/>
</dbReference>
<evidence type="ECO:0000256" key="3">
    <source>
        <dbReference type="ARBA" id="ARBA00022737"/>
    </source>
</evidence>
<sequence length="1165" mass="130185">MCNKRLIAPFSAQDTREQTAFCVMHSVSICLRLLLLCFLIPSAVRSQDFCVADQCRILEFSPEKAFEEKRLIQHTIRIVEVADPRFCENLCYMEPDCVSINLDKREDRHGNYKCELNNVTHEGHEHQLEDREGYRCICRPGFNGQRCSEDIDECVRGLHNCSLNAYCNNTKGSYNCTCKPGFTGNGRECEGITSCKEFYDKGKKANMSIVVTLLIDSQPVPVLCHLGNFGCGDGGWTPVMKIDGRNTTFHYNKPYWSNYGEFNPTGGQTGFDEQETKLPTYWNTSFSQICLGMKIDRQLRFIVIKKQADSLFSLIADGKYRNTSLGHDTWKSLIGSDASLERNCTKEGFNANCGGTISSKARIGIVSNIKNNCSTCNSRVGFGTGGWPFYSISCVSVLCHMRDFGCGEGGWTPVMKIDGRKCSLGRDTWKMLIGPQASLQLKFNNEGFNPELVLSETTRTSALPVTQGSDLALRDTLITRTQTNTADHRVTDVRQGLFSVDEFRNLNVPRVGIFSVHDDLECIMRCLQHPSCISVNLALEIRLRCELLSFDKYSNSREFKQNESSHHYHIVISMSVPKGITIAVLMPFAKIPKGLITVHASRGPTSCKEIYDKDTSSISGVVTLFVDSNPLSVFCHMGNFGCGDGGWTPVMKIDGRKTTFHYDAHYWINYDEFNLLGGETGFDEQESKLSTFWNTSLSRICLGMKINQQLRFIVVQKLADSLHSLIADGQYRNTSLGRDEWKTLIGSNASLQPNCNKEGFNAFSGRSDRSKARIGIVSNDQNDCDSCNSLIGFGTGSYPKGAKSCGNEALHDKLDDGGKSIKAMGYILNNADHRVTDVRQGLFSIDEFRYLNVPRVGIFSVHDDLECTMRCLQHPSCISVNLAFEIRLWCELLSSDKYRNPREFRRNESSHHYHIVNMCAENPCENNATFRSSFTDKPYRCLCPAGYKGPRSSMSGVVTLVVDSQPLSVFCHMGNFGCGDGGWTPVMKIDGRETTFHYEAHYWTNYDEFNLLGGETGFDEQESKLPTYWNTSFSKICLGMKINQQLRFIVISKLADSLHSLIADGQYRNTSLGRDGWKKLIGSNASLQRNCNKEGFNAVGDRDLAKVRIGIVSNNQNDCYSCNSLIGFGTGSHPKGAKSCGNEALHDKLDDGGNSIKAMGYILVQ</sequence>
<keyword evidence="10" id="KW-1185">Reference proteome</keyword>
<feature type="domain" description="EGF-like" evidence="8">
    <location>
        <begin position="915"/>
        <end position="953"/>
    </location>
</feature>
<dbReference type="Gene3D" id="2.10.25.10">
    <property type="entry name" value="Laminin"/>
    <property type="match status" value="2"/>
</dbReference>
<keyword evidence="3" id="KW-0677">Repeat</keyword>
<dbReference type="SUPFAM" id="SSF56496">
    <property type="entry name" value="Fibrinogen C-terminal domain-like"/>
    <property type="match status" value="1"/>
</dbReference>
<dbReference type="SMART" id="SM00181">
    <property type="entry name" value="EGF"/>
    <property type="match status" value="3"/>
</dbReference>
<dbReference type="InterPro" id="IPR000152">
    <property type="entry name" value="EGF-type_Asp/Asn_hydroxyl_site"/>
</dbReference>
<dbReference type="PROSITE" id="PS01186">
    <property type="entry name" value="EGF_2"/>
    <property type="match status" value="2"/>
</dbReference>
<comment type="caution">
    <text evidence="9">The sequence shown here is derived from an EMBL/GenBank/DDBJ whole genome shotgun (WGS) entry which is preliminary data.</text>
</comment>
<protein>
    <recommendedName>
        <fullName evidence="8">EGF-like domain-containing protein</fullName>
    </recommendedName>
</protein>
<dbReference type="PROSITE" id="PS01187">
    <property type="entry name" value="EGF_CA"/>
    <property type="match status" value="1"/>
</dbReference>
<evidence type="ECO:0000256" key="6">
    <source>
        <dbReference type="ARBA" id="ARBA00023180"/>
    </source>
</evidence>
<dbReference type="STRING" id="46731.A0A3M6U1F5"/>
<dbReference type="SMART" id="SM00179">
    <property type="entry name" value="EGF_CA"/>
    <property type="match status" value="1"/>
</dbReference>
<feature type="domain" description="EGF-like" evidence="8">
    <location>
        <begin position="110"/>
        <end position="148"/>
    </location>
</feature>
<dbReference type="InterPro" id="IPR024731">
    <property type="entry name" value="NELL2-like_EGF"/>
</dbReference>
<name>A0A3M6U1F5_POCDA</name>